<gene>
    <name evidence="2" type="ORF">JHX88_21495</name>
    <name evidence="1" type="ORF">SAMN05421772_110116</name>
</gene>
<dbReference type="RefSeq" id="WP_141225859.1">
    <property type="nucleotide sequence ID" value="NZ_CP067141.1"/>
</dbReference>
<evidence type="ECO:0000313" key="3">
    <source>
        <dbReference type="Proteomes" id="UP000186216"/>
    </source>
</evidence>
<name>A0AA45W5U4_9RHOB</name>
<dbReference type="Proteomes" id="UP001215549">
    <property type="component" value="Plasmid p242883"/>
</dbReference>
<sequence>MNVIPLRRQFLLLWSEYRNRATTNLVGIDELELSQRMAGQGAATGDLMISYDAGSREYALRLDGSWDAGLGADDFLFT</sequence>
<evidence type="ECO:0000313" key="1">
    <source>
        <dbReference type="EMBL" id="SIS96836.1"/>
    </source>
</evidence>
<dbReference type="EMBL" id="FTOU01000010">
    <property type="protein sequence ID" value="SIS96836.1"/>
    <property type="molecule type" value="Genomic_DNA"/>
</dbReference>
<dbReference type="EMBL" id="CP067141">
    <property type="protein sequence ID" value="WCR05653.1"/>
    <property type="molecule type" value="Genomic_DNA"/>
</dbReference>
<proteinExistence type="predicted"/>
<keyword evidence="2" id="KW-0614">Plasmid</keyword>
<evidence type="ECO:0000313" key="2">
    <source>
        <dbReference type="EMBL" id="WCR05653.1"/>
    </source>
</evidence>
<protein>
    <submittedName>
        <fullName evidence="1">Uncharacterized protein</fullName>
    </submittedName>
</protein>
<geneLocation type="plasmid" evidence="2 4">
    <name>p242883</name>
</geneLocation>
<organism evidence="1 3">
    <name type="scientific">Paracoccus saliphilus</name>
    <dbReference type="NCBI Taxonomy" id="405559"/>
    <lineage>
        <taxon>Bacteria</taxon>
        <taxon>Pseudomonadati</taxon>
        <taxon>Pseudomonadota</taxon>
        <taxon>Alphaproteobacteria</taxon>
        <taxon>Rhodobacterales</taxon>
        <taxon>Paracoccaceae</taxon>
        <taxon>Paracoccus</taxon>
    </lineage>
</organism>
<accession>A0AA45W5U4</accession>
<reference evidence="1 3" key="1">
    <citation type="submission" date="2017-01" db="EMBL/GenBank/DDBJ databases">
        <authorList>
            <person name="Varghese N."/>
            <person name="Submissions S."/>
        </authorList>
    </citation>
    <scope>NUCLEOTIDE SEQUENCE [LARGE SCALE GENOMIC DNA]</scope>
    <source>
        <strain evidence="1 3">DSM 18447</strain>
    </source>
</reference>
<keyword evidence="4" id="KW-1185">Reference proteome</keyword>
<dbReference type="AlphaFoldDB" id="A0AA45W5U4"/>
<reference evidence="2 4" key="2">
    <citation type="submission" date="2021-01" db="EMBL/GenBank/DDBJ databases">
        <title>Biogeographic distribution of Paracoccus.</title>
        <authorList>
            <person name="Hollensteiner J."/>
            <person name="Leineberger J."/>
            <person name="Brinkhoff T."/>
            <person name="Daniel R."/>
        </authorList>
    </citation>
    <scope>NUCLEOTIDE SEQUENCE [LARGE SCALE GENOMIC DNA]</scope>
    <source>
        <strain evidence="2 4">DSM 18447</strain>
        <plasmid evidence="2 4">p242883</plasmid>
    </source>
</reference>
<dbReference type="Proteomes" id="UP000186216">
    <property type="component" value="Unassembled WGS sequence"/>
</dbReference>
<evidence type="ECO:0000313" key="4">
    <source>
        <dbReference type="Proteomes" id="UP001215549"/>
    </source>
</evidence>